<sequence>WITYCKIVLFRPVYGFIFLFKWIEERRSRRKVSTLVDETSVIDDDIVNNMFFAHQLIPNSCATHALLSVLLNCNSVDLGPTLSRMKEFTKGFSPEV</sequence>
<dbReference type="GO" id="GO:0016579">
    <property type="term" value="P:protein deubiquitination"/>
    <property type="evidence" value="ECO:0007669"/>
    <property type="project" value="TreeGrafter"/>
</dbReference>
<dbReference type="EC" id="3.4.19.12" evidence="4"/>
<evidence type="ECO:0000256" key="10">
    <source>
        <dbReference type="ARBA" id="ARBA00023242"/>
    </source>
</evidence>
<keyword evidence="5" id="KW-0645">Protease</keyword>
<keyword evidence="16" id="KW-1185">Reference proteome</keyword>
<keyword evidence="8" id="KW-0788">Thiol protease</keyword>
<dbReference type="GO" id="GO:0005634">
    <property type="term" value="C:nucleus"/>
    <property type="evidence" value="ECO:0007669"/>
    <property type="project" value="UniProtKB-SubCell"/>
</dbReference>
<keyword evidence="6" id="KW-0833">Ubl conjugation pathway</keyword>
<proteinExistence type="inferred from homology"/>
<keyword evidence="10" id="KW-0539">Nucleus</keyword>
<name>A0A8C5SDU1_LATLA</name>
<evidence type="ECO:0000256" key="6">
    <source>
        <dbReference type="ARBA" id="ARBA00022786"/>
    </source>
</evidence>
<dbReference type="AlphaFoldDB" id="A0A8C5SDU1"/>
<evidence type="ECO:0000256" key="7">
    <source>
        <dbReference type="ARBA" id="ARBA00022801"/>
    </source>
</evidence>
<evidence type="ECO:0000259" key="14">
    <source>
        <dbReference type="PROSITE" id="PS52048"/>
    </source>
</evidence>
<dbReference type="PROSITE" id="PS52048">
    <property type="entry name" value="UCH_DOMAIN"/>
    <property type="match status" value="1"/>
</dbReference>
<evidence type="ECO:0000313" key="15">
    <source>
        <dbReference type="Ensembl" id="ENSLLTP00000016099.1"/>
    </source>
</evidence>
<evidence type="ECO:0000256" key="4">
    <source>
        <dbReference type="ARBA" id="ARBA00012759"/>
    </source>
</evidence>
<evidence type="ECO:0000256" key="13">
    <source>
        <dbReference type="PROSITE-ProRule" id="PRU01393"/>
    </source>
</evidence>
<dbReference type="GO" id="GO:0004843">
    <property type="term" value="F:cysteine-type deubiquitinase activity"/>
    <property type="evidence" value="ECO:0007669"/>
    <property type="project" value="UniProtKB-EC"/>
</dbReference>
<dbReference type="PANTHER" id="PTHR10589">
    <property type="entry name" value="UBIQUITIN CARBOXYL-TERMINAL HYDROLASE"/>
    <property type="match status" value="1"/>
</dbReference>
<feature type="domain" description="UCH catalytic" evidence="14">
    <location>
        <begin position="1"/>
        <end position="96"/>
    </location>
</feature>
<keyword evidence="9" id="KW-0156">Chromatin regulator</keyword>
<evidence type="ECO:0000256" key="9">
    <source>
        <dbReference type="ARBA" id="ARBA00022853"/>
    </source>
</evidence>
<dbReference type="GO" id="GO:0006325">
    <property type="term" value="P:chromatin organization"/>
    <property type="evidence" value="ECO:0007669"/>
    <property type="project" value="UniProtKB-KW"/>
</dbReference>
<comment type="subcellular location">
    <subcellularLocation>
        <location evidence="2">Nucleus</location>
    </subcellularLocation>
</comment>
<evidence type="ECO:0000256" key="3">
    <source>
        <dbReference type="ARBA" id="ARBA00007182"/>
    </source>
</evidence>
<dbReference type="InterPro" id="IPR038765">
    <property type="entry name" value="Papain-like_cys_pep_sf"/>
</dbReference>
<evidence type="ECO:0000256" key="1">
    <source>
        <dbReference type="ARBA" id="ARBA00000707"/>
    </source>
</evidence>
<evidence type="ECO:0000256" key="8">
    <source>
        <dbReference type="ARBA" id="ARBA00022807"/>
    </source>
</evidence>
<keyword evidence="7" id="KW-0378">Hydrolase</keyword>
<evidence type="ECO:0000256" key="2">
    <source>
        <dbReference type="ARBA" id="ARBA00004123"/>
    </source>
</evidence>
<comment type="catalytic activity">
    <reaction evidence="1">
        <text>Thiol-dependent hydrolysis of ester, thioester, amide, peptide and isopeptide bonds formed by the C-terminal Gly of ubiquitin (a 76-residue protein attached to proteins as an intracellular targeting signal).</text>
        <dbReference type="EC" id="3.4.19.12"/>
    </reaction>
</comment>
<dbReference type="InterPro" id="IPR036959">
    <property type="entry name" value="Peptidase_C12_UCH_sf"/>
</dbReference>
<dbReference type="InterPro" id="IPR001578">
    <property type="entry name" value="Peptidase_C12_UCH"/>
</dbReference>
<accession>A0A8C5SDU1</accession>
<dbReference type="PANTHER" id="PTHR10589:SF28">
    <property type="entry name" value="UBIQUITIN CARBOXYL-TERMINAL HYDROLASE BAP1"/>
    <property type="match status" value="1"/>
</dbReference>
<reference evidence="15" key="2">
    <citation type="submission" date="2025-09" db="UniProtKB">
        <authorList>
            <consortium name="Ensembl"/>
        </authorList>
    </citation>
    <scope>IDENTIFICATION</scope>
</reference>
<comment type="similarity">
    <text evidence="3">Belongs to the peptidase C12 family. BAP1 subfamily.</text>
</comment>
<evidence type="ECO:0000256" key="12">
    <source>
        <dbReference type="ARBA" id="ARBA00042257"/>
    </source>
</evidence>
<protein>
    <recommendedName>
        <fullName evidence="11">Ubiquitin carboxyl-terminal hydrolase BAP1</fullName>
        <ecNumber evidence="4">3.4.19.12</ecNumber>
    </recommendedName>
    <alternativeName>
        <fullName evidence="12">BRCA1-associated protein 1</fullName>
    </alternativeName>
</protein>
<evidence type="ECO:0000256" key="5">
    <source>
        <dbReference type="ARBA" id="ARBA00022670"/>
    </source>
</evidence>
<dbReference type="Proteomes" id="UP000694406">
    <property type="component" value="Unplaced"/>
</dbReference>
<dbReference type="GeneTree" id="ENSGT00940000156388"/>
<dbReference type="GO" id="GO:0006511">
    <property type="term" value="P:ubiquitin-dependent protein catabolic process"/>
    <property type="evidence" value="ECO:0007669"/>
    <property type="project" value="InterPro"/>
</dbReference>
<comment type="caution">
    <text evidence="13">Lacks conserved residue(s) required for the propagation of feature annotation.</text>
</comment>
<evidence type="ECO:0000313" key="16">
    <source>
        <dbReference type="Proteomes" id="UP000694406"/>
    </source>
</evidence>
<dbReference type="SUPFAM" id="SSF54001">
    <property type="entry name" value="Cysteine proteinases"/>
    <property type="match status" value="1"/>
</dbReference>
<organism evidence="15 16">
    <name type="scientific">Laticauda laticaudata</name>
    <name type="common">Blue-ringed sea krait</name>
    <name type="synonym">Blue-lipped sea krait</name>
    <dbReference type="NCBI Taxonomy" id="8630"/>
    <lineage>
        <taxon>Eukaryota</taxon>
        <taxon>Metazoa</taxon>
        <taxon>Chordata</taxon>
        <taxon>Craniata</taxon>
        <taxon>Vertebrata</taxon>
        <taxon>Euteleostomi</taxon>
        <taxon>Lepidosauria</taxon>
        <taxon>Squamata</taxon>
        <taxon>Bifurcata</taxon>
        <taxon>Unidentata</taxon>
        <taxon>Episquamata</taxon>
        <taxon>Toxicofera</taxon>
        <taxon>Serpentes</taxon>
        <taxon>Colubroidea</taxon>
        <taxon>Elapidae</taxon>
        <taxon>Laticaudinae</taxon>
        <taxon>Laticauda</taxon>
    </lineage>
</organism>
<dbReference type="Pfam" id="PF01088">
    <property type="entry name" value="Peptidase_C12"/>
    <property type="match status" value="1"/>
</dbReference>
<dbReference type="Ensembl" id="ENSLLTT00000016713.1">
    <property type="protein sequence ID" value="ENSLLTP00000016099.1"/>
    <property type="gene ID" value="ENSLLTG00000012314.1"/>
</dbReference>
<dbReference type="Gene3D" id="3.40.532.10">
    <property type="entry name" value="Peptidase C12, ubiquitin carboxyl-terminal hydrolase"/>
    <property type="match status" value="1"/>
</dbReference>
<evidence type="ECO:0000256" key="11">
    <source>
        <dbReference type="ARBA" id="ARBA00039967"/>
    </source>
</evidence>
<reference evidence="15" key="1">
    <citation type="submission" date="2025-08" db="UniProtKB">
        <authorList>
            <consortium name="Ensembl"/>
        </authorList>
    </citation>
    <scope>IDENTIFICATION</scope>
</reference>
<dbReference type="GO" id="GO:0005737">
    <property type="term" value="C:cytoplasm"/>
    <property type="evidence" value="ECO:0007669"/>
    <property type="project" value="TreeGrafter"/>
</dbReference>